<accession>A0A660DXG2</accession>
<dbReference type="PROSITE" id="PS50885">
    <property type="entry name" value="HAMP"/>
    <property type="match status" value="1"/>
</dbReference>
<dbReference type="Pfam" id="PF00512">
    <property type="entry name" value="HisKA"/>
    <property type="match status" value="1"/>
</dbReference>
<dbReference type="InterPro" id="IPR003661">
    <property type="entry name" value="HisK_dim/P_dom"/>
</dbReference>
<keyword evidence="10 11" id="KW-0472">Membrane</keyword>
<evidence type="ECO:0000256" key="6">
    <source>
        <dbReference type="ARBA" id="ARBA00022692"/>
    </source>
</evidence>
<dbReference type="SMART" id="SM00387">
    <property type="entry name" value="HATPase_c"/>
    <property type="match status" value="1"/>
</dbReference>
<comment type="subcellular location">
    <subcellularLocation>
        <location evidence="2">Membrane</location>
    </subcellularLocation>
</comment>
<evidence type="ECO:0000256" key="9">
    <source>
        <dbReference type="ARBA" id="ARBA00023012"/>
    </source>
</evidence>
<dbReference type="PROSITE" id="PS50109">
    <property type="entry name" value="HIS_KIN"/>
    <property type="match status" value="1"/>
</dbReference>
<evidence type="ECO:0000256" key="10">
    <source>
        <dbReference type="ARBA" id="ARBA00023136"/>
    </source>
</evidence>
<dbReference type="EC" id="2.7.13.3" evidence="3"/>
<protein>
    <recommendedName>
        <fullName evidence="3">histidine kinase</fullName>
        <ecNumber evidence="3">2.7.13.3</ecNumber>
    </recommendedName>
</protein>
<dbReference type="Gene3D" id="6.10.340.10">
    <property type="match status" value="1"/>
</dbReference>
<evidence type="ECO:0000256" key="8">
    <source>
        <dbReference type="ARBA" id="ARBA00022989"/>
    </source>
</evidence>
<reference evidence="14 15" key="1">
    <citation type="submission" date="2018-11" db="EMBL/GenBank/DDBJ databases">
        <authorList>
            <person name="Wuyts S."/>
        </authorList>
    </citation>
    <scope>NUCLEOTIDE SEQUENCE [LARGE SCALE GENOMIC DNA]</scope>
    <source>
        <strain evidence="14">Lactobacillus mudanjiangensis AMBF249</strain>
    </source>
</reference>
<evidence type="ECO:0000313" key="15">
    <source>
        <dbReference type="Proteomes" id="UP000289996"/>
    </source>
</evidence>
<dbReference type="PANTHER" id="PTHR45436:SF5">
    <property type="entry name" value="SENSOR HISTIDINE KINASE TRCS"/>
    <property type="match status" value="1"/>
</dbReference>
<gene>
    <name evidence="14" type="ORF">MUDAN_MDHGFNIF_02840</name>
</gene>
<dbReference type="OrthoDB" id="9786919at2"/>
<evidence type="ECO:0000256" key="7">
    <source>
        <dbReference type="ARBA" id="ARBA00022777"/>
    </source>
</evidence>
<feature type="transmembrane region" description="Helical" evidence="11">
    <location>
        <begin position="151"/>
        <end position="178"/>
    </location>
</feature>
<evidence type="ECO:0000259" key="12">
    <source>
        <dbReference type="PROSITE" id="PS50109"/>
    </source>
</evidence>
<proteinExistence type="predicted"/>
<dbReference type="PRINTS" id="PR00344">
    <property type="entry name" value="BCTRLSENSOR"/>
</dbReference>
<dbReference type="InterPro" id="IPR005467">
    <property type="entry name" value="His_kinase_dom"/>
</dbReference>
<dbReference type="GO" id="GO:0005886">
    <property type="term" value="C:plasma membrane"/>
    <property type="evidence" value="ECO:0007669"/>
    <property type="project" value="TreeGrafter"/>
</dbReference>
<organism evidence="14 15">
    <name type="scientific">Lactiplantibacillus mudanjiangensis</name>
    <dbReference type="NCBI Taxonomy" id="1296538"/>
    <lineage>
        <taxon>Bacteria</taxon>
        <taxon>Bacillati</taxon>
        <taxon>Bacillota</taxon>
        <taxon>Bacilli</taxon>
        <taxon>Lactobacillales</taxon>
        <taxon>Lactobacillaceae</taxon>
        <taxon>Lactiplantibacillus</taxon>
    </lineage>
</organism>
<dbReference type="InterPro" id="IPR004358">
    <property type="entry name" value="Sig_transdc_His_kin-like_C"/>
</dbReference>
<dbReference type="EMBL" id="UYIG01000090">
    <property type="protein sequence ID" value="VDG28109.1"/>
    <property type="molecule type" value="Genomic_DNA"/>
</dbReference>
<dbReference type="Gene3D" id="1.10.287.130">
    <property type="match status" value="1"/>
</dbReference>
<comment type="catalytic activity">
    <reaction evidence="1">
        <text>ATP + protein L-histidine = ADP + protein N-phospho-L-histidine.</text>
        <dbReference type="EC" id="2.7.13.3"/>
    </reaction>
</comment>
<dbReference type="Proteomes" id="UP000289996">
    <property type="component" value="Unassembled WGS sequence"/>
</dbReference>
<dbReference type="Pfam" id="PF02518">
    <property type="entry name" value="HATPase_c"/>
    <property type="match status" value="1"/>
</dbReference>
<dbReference type="FunFam" id="3.30.565.10:FF:000006">
    <property type="entry name" value="Sensor histidine kinase WalK"/>
    <property type="match status" value="1"/>
</dbReference>
<dbReference type="AlphaFoldDB" id="A0A660DXG2"/>
<name>A0A660DXG2_9LACO</name>
<dbReference type="CDD" id="cd06225">
    <property type="entry name" value="HAMP"/>
    <property type="match status" value="1"/>
</dbReference>
<keyword evidence="4" id="KW-0597">Phosphoprotein</keyword>
<evidence type="ECO:0000259" key="13">
    <source>
        <dbReference type="PROSITE" id="PS50885"/>
    </source>
</evidence>
<keyword evidence="5" id="KW-0808">Transferase</keyword>
<dbReference type="CDD" id="cd00082">
    <property type="entry name" value="HisKA"/>
    <property type="match status" value="1"/>
</dbReference>
<dbReference type="InterPro" id="IPR036097">
    <property type="entry name" value="HisK_dim/P_sf"/>
</dbReference>
<dbReference type="FunFam" id="1.10.287.130:FF:000001">
    <property type="entry name" value="Two-component sensor histidine kinase"/>
    <property type="match status" value="1"/>
</dbReference>
<evidence type="ECO:0000256" key="4">
    <source>
        <dbReference type="ARBA" id="ARBA00022553"/>
    </source>
</evidence>
<keyword evidence="7" id="KW-0418">Kinase</keyword>
<evidence type="ECO:0000256" key="5">
    <source>
        <dbReference type="ARBA" id="ARBA00022679"/>
    </source>
</evidence>
<dbReference type="GO" id="GO:0000155">
    <property type="term" value="F:phosphorelay sensor kinase activity"/>
    <property type="evidence" value="ECO:0007669"/>
    <property type="project" value="InterPro"/>
</dbReference>
<dbReference type="Gene3D" id="3.30.565.10">
    <property type="entry name" value="Histidine kinase-like ATPase, C-terminal domain"/>
    <property type="match status" value="1"/>
</dbReference>
<evidence type="ECO:0000256" key="2">
    <source>
        <dbReference type="ARBA" id="ARBA00004370"/>
    </source>
</evidence>
<feature type="domain" description="HAMP" evidence="13">
    <location>
        <begin position="179"/>
        <end position="235"/>
    </location>
</feature>
<dbReference type="InterPro" id="IPR036890">
    <property type="entry name" value="HATPase_C_sf"/>
</dbReference>
<feature type="domain" description="Histidine kinase" evidence="12">
    <location>
        <begin position="243"/>
        <end position="456"/>
    </location>
</feature>
<keyword evidence="8 11" id="KW-1133">Transmembrane helix</keyword>
<keyword evidence="9" id="KW-0902">Two-component regulatory system</keyword>
<dbReference type="CDD" id="cd00075">
    <property type="entry name" value="HATPase"/>
    <property type="match status" value="1"/>
</dbReference>
<sequence>MFNFRGKSNAAQITRSFTLMMILIVFITGASISLVVGYRLTRDRIDDARALTKSLDRSIIDDEPDWNRWAINSPINTKNTFVKVHTKMPKRKQQTFYSKGTAKFLKSRATEMPLFHSVWYISGHGLFYRAAMDSGHIYYETWTSFHDVLHIFRLILEMMVIVLILCGVLGYFVIAWLARRLNKPLANLTSAANKINHSDNVSYHEALPVPTSPDEVHALGMEINQLLKSLNDQVLRDHQFVSDASHELRTPLTAIRGHISLIKRRGDQHPEIIPKSLKFIDDESARMQTLVESLLRLSRMDHVTIDQQLLDINQLVQETVENYQPSIVQPVQVDVSATPLMTTVNADSLQQMLIALLNNASKYSPADQPIQVAAQLIQDQPTITITDNGAGIDDADKTHIFERFYRVDQARSQEIPGTGLGLAIVSRLADLNQIKVTVSDHQPTGTIFTLTFKIKH</sequence>
<keyword evidence="15" id="KW-1185">Reference proteome</keyword>
<dbReference type="InterPro" id="IPR050428">
    <property type="entry name" value="TCS_sensor_his_kinase"/>
</dbReference>
<keyword evidence="6 11" id="KW-0812">Transmembrane</keyword>
<dbReference type="SMART" id="SM00388">
    <property type="entry name" value="HisKA"/>
    <property type="match status" value="1"/>
</dbReference>
<feature type="transmembrane region" description="Helical" evidence="11">
    <location>
        <begin position="20"/>
        <end position="40"/>
    </location>
</feature>
<evidence type="ECO:0000256" key="11">
    <source>
        <dbReference type="SAM" id="Phobius"/>
    </source>
</evidence>
<dbReference type="SUPFAM" id="SSF47384">
    <property type="entry name" value="Homodimeric domain of signal transducing histidine kinase"/>
    <property type="match status" value="1"/>
</dbReference>
<dbReference type="PANTHER" id="PTHR45436">
    <property type="entry name" value="SENSOR HISTIDINE KINASE YKOH"/>
    <property type="match status" value="1"/>
</dbReference>
<evidence type="ECO:0000313" key="14">
    <source>
        <dbReference type="EMBL" id="VDG28109.1"/>
    </source>
</evidence>
<dbReference type="Pfam" id="PF00672">
    <property type="entry name" value="HAMP"/>
    <property type="match status" value="1"/>
</dbReference>
<dbReference type="SUPFAM" id="SSF55874">
    <property type="entry name" value="ATPase domain of HSP90 chaperone/DNA topoisomerase II/histidine kinase"/>
    <property type="match status" value="1"/>
</dbReference>
<evidence type="ECO:0000256" key="1">
    <source>
        <dbReference type="ARBA" id="ARBA00000085"/>
    </source>
</evidence>
<dbReference type="RefSeq" id="WP_130851653.1">
    <property type="nucleotide sequence ID" value="NZ_UYIG01000090.1"/>
</dbReference>
<dbReference type="InterPro" id="IPR003594">
    <property type="entry name" value="HATPase_dom"/>
</dbReference>
<evidence type="ECO:0000256" key="3">
    <source>
        <dbReference type="ARBA" id="ARBA00012438"/>
    </source>
</evidence>
<dbReference type="InterPro" id="IPR003660">
    <property type="entry name" value="HAMP_dom"/>
</dbReference>